<dbReference type="Proteomes" id="UP000005064">
    <property type="component" value="Unassembled WGS sequence"/>
</dbReference>
<reference evidence="1 2" key="1">
    <citation type="submission" date="2011-12" db="EMBL/GenBank/DDBJ databases">
        <authorList>
            <person name="Kriszt B."/>
            <person name="Tancsics A."/>
            <person name="Cserhati M."/>
            <person name="Toth A."/>
            <person name="Nagy I."/>
            <person name="Horvath B."/>
            <person name="Tamura T."/>
            <person name="Kukolya J."/>
            <person name="Szoboszlay S."/>
        </authorList>
    </citation>
    <scope>NUCLEOTIDE SEQUENCE [LARGE SCALE GENOMIC DNA]</scope>
    <source>
        <strain evidence="1 2">AK37</strain>
    </source>
</reference>
<comment type="caution">
    <text evidence="1">The sequence shown here is derived from an EMBL/GenBank/DDBJ whole genome shotgun (WGS) entry which is preliminary data.</text>
</comment>
<dbReference type="RefSeq" id="WP_006553489.1">
    <property type="nucleotide sequence ID" value="NZ_AHBW01000051.1"/>
</dbReference>
<name>H0JV23_9NOCA</name>
<dbReference type="AlphaFoldDB" id="H0JV23"/>
<proteinExistence type="predicted"/>
<gene>
    <name evidence="1" type="ORF">AK37_17770</name>
</gene>
<dbReference type="EMBL" id="AHBW01000051">
    <property type="protein sequence ID" value="EHK82119.1"/>
    <property type="molecule type" value="Genomic_DNA"/>
</dbReference>
<accession>H0JV23</accession>
<sequence length="414" mass="45376">MSAATVTELSPAELFWTRRPILEHLRDFARSRRAGPWAVLAATLARADVTLEPNIMLPPTIGSSVSTNLFVALVGPSGGGKGAAEGAARDAVRFVDHNGRPIDIEEFPLGSGEGISRTFRPQGTDDEETNPRTRALFIAPEVDTLSALGSRQGSTLMPELRKLFMGETIGFNNANKSTRSTLPAHSYRACLMVGVQPAKAGPLLYDADGGTPQRFVWMPVGDPDAPDVAPPPMEPLTVKAPRWGSEQQFLEVPDVAREAMDRHRLATLRGEDVDPLDGHRMLTRLKVAAALTVLDGRSIPDEEDWELAGLIMRVSDRTRAHIERTLTEKAREANRLRAEQRAEADGIVAERTEERVYARARAAVIRRLEKGGVVSRKSIRTSMRSELKRHLDSTLEELISEGIVAERPGGYEMA</sequence>
<evidence type="ECO:0000313" key="2">
    <source>
        <dbReference type="Proteomes" id="UP000005064"/>
    </source>
</evidence>
<dbReference type="PATRIC" id="fig|1114960.4.peg.3629"/>
<organism evidence="1 2">
    <name type="scientific">Rhodococcus pyridinivorans AK37</name>
    <dbReference type="NCBI Taxonomy" id="1114960"/>
    <lineage>
        <taxon>Bacteria</taxon>
        <taxon>Bacillati</taxon>
        <taxon>Actinomycetota</taxon>
        <taxon>Actinomycetes</taxon>
        <taxon>Mycobacteriales</taxon>
        <taxon>Nocardiaceae</taxon>
        <taxon>Rhodococcus</taxon>
    </lineage>
</organism>
<protein>
    <submittedName>
        <fullName evidence="1">Uncharacterized protein</fullName>
    </submittedName>
</protein>
<evidence type="ECO:0000313" key="1">
    <source>
        <dbReference type="EMBL" id="EHK82119.1"/>
    </source>
</evidence>